<keyword evidence="4" id="KW-0732">Signal</keyword>
<name>A0A7X9RT44_9BACT</name>
<dbReference type="InterPro" id="IPR035874">
    <property type="entry name" value="IDS"/>
</dbReference>
<dbReference type="EMBL" id="JABANE010000004">
    <property type="protein sequence ID" value="NME66782.1"/>
    <property type="molecule type" value="Genomic_DNA"/>
</dbReference>
<organism evidence="8 9">
    <name type="scientific">Flammeovirga aprica JL-4</name>
    <dbReference type="NCBI Taxonomy" id="694437"/>
    <lineage>
        <taxon>Bacteria</taxon>
        <taxon>Pseudomonadati</taxon>
        <taxon>Bacteroidota</taxon>
        <taxon>Cytophagia</taxon>
        <taxon>Cytophagales</taxon>
        <taxon>Flammeovirgaceae</taxon>
        <taxon>Flammeovirga</taxon>
    </lineage>
</organism>
<feature type="domain" description="Sulfatase N-terminal" evidence="7">
    <location>
        <begin position="32"/>
        <end position="405"/>
    </location>
</feature>
<keyword evidence="5" id="KW-0378">Hydrolase</keyword>
<gene>
    <name evidence="8" type="ORF">HHU12_02285</name>
</gene>
<evidence type="ECO:0000256" key="1">
    <source>
        <dbReference type="ARBA" id="ARBA00001913"/>
    </source>
</evidence>
<dbReference type="InterPro" id="IPR017850">
    <property type="entry name" value="Alkaline_phosphatase_core_sf"/>
</dbReference>
<comment type="caution">
    <text evidence="8">The sequence shown here is derived from an EMBL/GenBank/DDBJ whole genome shotgun (WGS) entry which is preliminary data.</text>
</comment>
<sequence length="526" mass="60171">MNINKFIIIFLCIGCSLFSCQKKHQAKQQPKPNVVFIAVDDLNNWVGKMKRHPQVKTPNLDRLIDQGILFNNAHTASPVCQASRIALLSGLKPTTTGWYCNVWDKDLKEVTYDSIHQMNQFLPEYFKANGYATYGAGKLFHSGVMEFEKDADQLWTDHTPAYKITDQEMLKSGNHYGGDMFYPFPKDGGQLYQKFGKVKGLSLCGGPVERKDMKDGVMHDEWVADWAIEKLHKNHDEPFFLGVGFARPHVPYTAPQEYFDLYAEDDFYIPSVAEGEMKDIPLYGKAVSMGLTPGGDHAKVMGVGEDFPKELVRSYLACISFVDAQIGKVLEALEKSPYADNTIVVVWSDHGQHLGEKHSWRKMTLWEPSTNVPLIFKLPNSSAKGKVTNDAVSLLDVYPTLLDLCQLPQNERLEGESLMPILNHPEQSQNRNVLTTWMYNNHSVRSKDWRYIKYRDGGEELYYIQVDPLEKKNLIADEKYSSIKETLKKDLPQKMANPFLMEDIYEDELDNYVAEWEKEGIPEWLN</sequence>
<evidence type="ECO:0000256" key="3">
    <source>
        <dbReference type="ARBA" id="ARBA00022723"/>
    </source>
</evidence>
<dbReference type="PROSITE" id="PS51257">
    <property type="entry name" value="PROKAR_LIPOPROTEIN"/>
    <property type="match status" value="1"/>
</dbReference>
<comment type="similarity">
    <text evidence="2">Belongs to the sulfatase family.</text>
</comment>
<evidence type="ECO:0000256" key="5">
    <source>
        <dbReference type="ARBA" id="ARBA00022801"/>
    </source>
</evidence>
<dbReference type="Gene3D" id="3.40.720.10">
    <property type="entry name" value="Alkaline Phosphatase, subunit A"/>
    <property type="match status" value="1"/>
</dbReference>
<dbReference type="PANTHER" id="PTHR45953:SF1">
    <property type="entry name" value="IDURONATE 2-SULFATASE"/>
    <property type="match status" value="1"/>
</dbReference>
<keyword evidence="3" id="KW-0479">Metal-binding</keyword>
<dbReference type="PANTHER" id="PTHR45953">
    <property type="entry name" value="IDURONATE 2-SULFATASE"/>
    <property type="match status" value="1"/>
</dbReference>
<evidence type="ECO:0000256" key="2">
    <source>
        <dbReference type="ARBA" id="ARBA00008779"/>
    </source>
</evidence>
<evidence type="ECO:0000256" key="6">
    <source>
        <dbReference type="ARBA" id="ARBA00022837"/>
    </source>
</evidence>
<evidence type="ECO:0000313" key="8">
    <source>
        <dbReference type="EMBL" id="NME66782.1"/>
    </source>
</evidence>
<dbReference type="AlphaFoldDB" id="A0A7X9RT44"/>
<dbReference type="Pfam" id="PF00884">
    <property type="entry name" value="Sulfatase"/>
    <property type="match status" value="1"/>
</dbReference>
<dbReference type="PROSITE" id="PS00149">
    <property type="entry name" value="SULFATASE_2"/>
    <property type="match status" value="1"/>
</dbReference>
<dbReference type="SUPFAM" id="SSF53649">
    <property type="entry name" value="Alkaline phosphatase-like"/>
    <property type="match status" value="1"/>
</dbReference>
<proteinExistence type="inferred from homology"/>
<protein>
    <submittedName>
        <fullName evidence="8">Sulfatase</fullName>
    </submittedName>
</protein>
<dbReference type="InterPro" id="IPR024607">
    <property type="entry name" value="Sulfatase_CS"/>
</dbReference>
<dbReference type="CDD" id="cd16030">
    <property type="entry name" value="iduronate-2-sulfatase"/>
    <property type="match status" value="1"/>
</dbReference>
<evidence type="ECO:0000259" key="7">
    <source>
        <dbReference type="Pfam" id="PF00884"/>
    </source>
</evidence>
<keyword evidence="6" id="KW-0106">Calcium</keyword>
<reference evidence="8 9" key="1">
    <citation type="submission" date="2020-04" db="EMBL/GenBank/DDBJ databases">
        <title>Flammeovirga sp. SR4, a novel species isolated from seawater.</title>
        <authorList>
            <person name="Wang X."/>
        </authorList>
    </citation>
    <scope>NUCLEOTIDE SEQUENCE [LARGE SCALE GENOMIC DNA]</scope>
    <source>
        <strain evidence="8 9">ATCC 23126</strain>
    </source>
</reference>
<comment type="cofactor">
    <cofactor evidence="1">
        <name>Ca(2+)</name>
        <dbReference type="ChEBI" id="CHEBI:29108"/>
    </cofactor>
</comment>
<dbReference type="InterPro" id="IPR000917">
    <property type="entry name" value="Sulfatase_N"/>
</dbReference>
<dbReference type="GO" id="GO:0005737">
    <property type="term" value="C:cytoplasm"/>
    <property type="evidence" value="ECO:0007669"/>
    <property type="project" value="TreeGrafter"/>
</dbReference>
<dbReference type="GO" id="GO:0004423">
    <property type="term" value="F:iduronate-2-sulfatase activity"/>
    <property type="evidence" value="ECO:0007669"/>
    <property type="project" value="InterPro"/>
</dbReference>
<dbReference type="GO" id="GO:0046872">
    <property type="term" value="F:metal ion binding"/>
    <property type="evidence" value="ECO:0007669"/>
    <property type="project" value="UniProtKB-KW"/>
</dbReference>
<evidence type="ECO:0000313" key="9">
    <source>
        <dbReference type="Proteomes" id="UP000576082"/>
    </source>
</evidence>
<evidence type="ECO:0000256" key="4">
    <source>
        <dbReference type="ARBA" id="ARBA00022729"/>
    </source>
</evidence>
<keyword evidence="9" id="KW-1185">Reference proteome</keyword>
<dbReference type="Proteomes" id="UP000576082">
    <property type="component" value="Unassembled WGS sequence"/>
</dbReference>
<dbReference type="RefSeq" id="WP_169654591.1">
    <property type="nucleotide sequence ID" value="NZ_JABANE010000004.1"/>
</dbReference>
<accession>A0A7X9RT44</accession>